<dbReference type="InterPro" id="IPR011711">
    <property type="entry name" value="GntR_C"/>
</dbReference>
<keyword evidence="3" id="KW-0804">Transcription</keyword>
<dbReference type="SUPFAM" id="SSF46785">
    <property type="entry name" value="Winged helix' DNA-binding domain"/>
    <property type="match status" value="1"/>
</dbReference>
<name>A0A2T6B3Q9_9RHOB</name>
<dbReference type="Pfam" id="PF00392">
    <property type="entry name" value="GntR"/>
    <property type="match status" value="1"/>
</dbReference>
<dbReference type="PANTHER" id="PTHR43537">
    <property type="entry name" value="TRANSCRIPTIONAL REGULATOR, GNTR FAMILY"/>
    <property type="match status" value="1"/>
</dbReference>
<dbReference type="SUPFAM" id="SSF48008">
    <property type="entry name" value="GntR ligand-binding domain-like"/>
    <property type="match status" value="1"/>
</dbReference>
<dbReference type="AlphaFoldDB" id="A0A2T6B3Q9"/>
<comment type="caution">
    <text evidence="6">The sequence shown here is derived from an EMBL/GenBank/DDBJ whole genome shotgun (WGS) entry which is preliminary data.</text>
</comment>
<organism evidence="6 7">
    <name type="scientific">Allosediminivita pacifica</name>
    <dbReference type="NCBI Taxonomy" id="1267769"/>
    <lineage>
        <taxon>Bacteria</taxon>
        <taxon>Pseudomonadati</taxon>
        <taxon>Pseudomonadota</taxon>
        <taxon>Alphaproteobacteria</taxon>
        <taxon>Rhodobacterales</taxon>
        <taxon>Paracoccaceae</taxon>
        <taxon>Allosediminivita</taxon>
    </lineage>
</organism>
<dbReference type="InterPro" id="IPR036388">
    <property type="entry name" value="WH-like_DNA-bd_sf"/>
</dbReference>
<evidence type="ECO:0000259" key="4">
    <source>
        <dbReference type="Pfam" id="PF00392"/>
    </source>
</evidence>
<dbReference type="PANTHER" id="PTHR43537:SF53">
    <property type="entry name" value="HTH-TYPE TRANSCRIPTIONAL REPRESSOR NANR"/>
    <property type="match status" value="1"/>
</dbReference>
<keyword evidence="1" id="KW-0805">Transcription regulation</keyword>
<dbReference type="EMBL" id="QBKN01000004">
    <property type="protein sequence ID" value="PTX50718.1"/>
    <property type="molecule type" value="Genomic_DNA"/>
</dbReference>
<feature type="domain" description="HTH gntR-type" evidence="4">
    <location>
        <begin position="17"/>
        <end position="71"/>
    </location>
</feature>
<evidence type="ECO:0000313" key="7">
    <source>
        <dbReference type="Proteomes" id="UP000244069"/>
    </source>
</evidence>
<keyword evidence="2" id="KW-0238">DNA-binding</keyword>
<feature type="domain" description="GntR C-terminal" evidence="5">
    <location>
        <begin position="85"/>
        <end position="199"/>
    </location>
</feature>
<evidence type="ECO:0000256" key="3">
    <source>
        <dbReference type="ARBA" id="ARBA00023163"/>
    </source>
</evidence>
<dbReference type="InterPro" id="IPR000524">
    <property type="entry name" value="Tscrpt_reg_HTH_GntR"/>
</dbReference>
<dbReference type="Pfam" id="PF07729">
    <property type="entry name" value="FCD"/>
    <property type="match status" value="1"/>
</dbReference>
<dbReference type="InterPro" id="IPR008920">
    <property type="entry name" value="TF_FadR/GntR_C"/>
</dbReference>
<dbReference type="GO" id="GO:0003700">
    <property type="term" value="F:DNA-binding transcription factor activity"/>
    <property type="evidence" value="ECO:0007669"/>
    <property type="project" value="InterPro"/>
</dbReference>
<dbReference type="Gene3D" id="1.10.10.10">
    <property type="entry name" value="Winged helix-like DNA-binding domain superfamily/Winged helix DNA-binding domain"/>
    <property type="match status" value="1"/>
</dbReference>
<proteinExistence type="predicted"/>
<dbReference type="RefSeq" id="WP_107974930.1">
    <property type="nucleotide sequence ID" value="NZ_BMEZ01000004.1"/>
</dbReference>
<dbReference type="Proteomes" id="UP000244069">
    <property type="component" value="Unassembled WGS sequence"/>
</dbReference>
<sequence length="232" mass="25390">MIETTDTSPKGLCLVDLRKRVLVLDLCPGVEVEEQVVATRYGLSRTPAREVFQTLAGAGYLQLARNRGARVSPLGVESLSQIFQLAPVLLATAARLAAGKGDEGLEPALDRVVSAGDSDWQEVALAEHALQRRITDQADNAYLSPAMERMMVDLTRLIGPLYDSPDLKLRDRLLRAQEKHAEQVAAIIAGKPEPAARAALGRWELLRDDILYSLQPEPLPDTQPGRYPYDAA</sequence>
<protein>
    <submittedName>
        <fullName evidence="6">GntR family transcriptional regulator</fullName>
    </submittedName>
</protein>
<dbReference type="GO" id="GO:0003677">
    <property type="term" value="F:DNA binding"/>
    <property type="evidence" value="ECO:0007669"/>
    <property type="project" value="UniProtKB-KW"/>
</dbReference>
<evidence type="ECO:0000313" key="6">
    <source>
        <dbReference type="EMBL" id="PTX50718.1"/>
    </source>
</evidence>
<gene>
    <name evidence="6" type="ORF">C8N44_10473</name>
</gene>
<keyword evidence="7" id="KW-1185">Reference proteome</keyword>
<evidence type="ECO:0000259" key="5">
    <source>
        <dbReference type="Pfam" id="PF07729"/>
    </source>
</evidence>
<evidence type="ECO:0000256" key="2">
    <source>
        <dbReference type="ARBA" id="ARBA00023125"/>
    </source>
</evidence>
<reference evidence="6 7" key="1">
    <citation type="submission" date="2018-04" db="EMBL/GenBank/DDBJ databases">
        <title>Genomic Encyclopedia of Archaeal and Bacterial Type Strains, Phase II (KMG-II): from individual species to whole genera.</title>
        <authorList>
            <person name="Goeker M."/>
        </authorList>
    </citation>
    <scope>NUCLEOTIDE SEQUENCE [LARGE SCALE GENOMIC DNA]</scope>
    <source>
        <strain evidence="6 7">DSM 29329</strain>
    </source>
</reference>
<dbReference type="OrthoDB" id="8638122at2"/>
<dbReference type="InterPro" id="IPR036390">
    <property type="entry name" value="WH_DNA-bd_sf"/>
</dbReference>
<evidence type="ECO:0000256" key="1">
    <source>
        <dbReference type="ARBA" id="ARBA00023015"/>
    </source>
</evidence>
<accession>A0A2T6B3Q9</accession>
<dbReference type="Gene3D" id="1.20.120.530">
    <property type="entry name" value="GntR ligand-binding domain-like"/>
    <property type="match status" value="1"/>
</dbReference>